<feature type="compositionally biased region" description="Polar residues" evidence="2">
    <location>
        <begin position="71"/>
        <end position="89"/>
    </location>
</feature>
<feature type="region of interest" description="Disordered" evidence="2">
    <location>
        <begin position="357"/>
        <end position="378"/>
    </location>
</feature>
<dbReference type="OMA" id="AHWKEDQ"/>
<keyword evidence="1" id="KW-0175">Coiled coil</keyword>
<dbReference type="GO" id="GO:0042175">
    <property type="term" value="C:nuclear outer membrane-endoplasmic reticulum membrane network"/>
    <property type="evidence" value="ECO:0007669"/>
    <property type="project" value="TreeGrafter"/>
</dbReference>
<dbReference type="STRING" id="69771.A0A1V6PPQ5"/>
<dbReference type="PANTHER" id="PTHR31027:SF2">
    <property type="entry name" value="LEBERCILIN DOMAIN-CONTAINING PROTEIN"/>
    <property type="match status" value="1"/>
</dbReference>
<dbReference type="GO" id="GO:0003729">
    <property type="term" value="F:mRNA binding"/>
    <property type="evidence" value="ECO:0007669"/>
    <property type="project" value="TreeGrafter"/>
</dbReference>
<dbReference type="GO" id="GO:0005783">
    <property type="term" value="C:endoplasmic reticulum"/>
    <property type="evidence" value="ECO:0007669"/>
    <property type="project" value="TreeGrafter"/>
</dbReference>
<evidence type="ECO:0000313" key="3">
    <source>
        <dbReference type="EMBL" id="OQD78662.1"/>
    </source>
</evidence>
<evidence type="ECO:0000256" key="1">
    <source>
        <dbReference type="SAM" id="Coils"/>
    </source>
</evidence>
<evidence type="ECO:0008006" key="5">
    <source>
        <dbReference type="Google" id="ProtNLM"/>
    </source>
</evidence>
<dbReference type="OrthoDB" id="2195113at2759"/>
<feature type="region of interest" description="Disordered" evidence="2">
    <location>
        <begin position="422"/>
        <end position="474"/>
    </location>
</feature>
<protein>
    <recommendedName>
        <fullName evidence="5">Nuclear segregation protein</fullName>
    </recommendedName>
</protein>
<feature type="coiled-coil region" evidence="1">
    <location>
        <begin position="160"/>
        <end position="206"/>
    </location>
</feature>
<dbReference type="PANTHER" id="PTHR31027">
    <property type="entry name" value="NUCLEAR SEGREGATION PROTEIN BFR1"/>
    <property type="match status" value="1"/>
</dbReference>
<dbReference type="GO" id="GO:0008298">
    <property type="term" value="P:intracellular mRNA localization"/>
    <property type="evidence" value="ECO:0007669"/>
    <property type="project" value="TreeGrafter"/>
</dbReference>
<evidence type="ECO:0000256" key="2">
    <source>
        <dbReference type="SAM" id="MobiDB-lite"/>
    </source>
</evidence>
<evidence type="ECO:0000313" key="4">
    <source>
        <dbReference type="Proteomes" id="UP000191522"/>
    </source>
</evidence>
<dbReference type="EMBL" id="MDYL01000001">
    <property type="protein sequence ID" value="OQD78662.1"/>
    <property type="molecule type" value="Genomic_DNA"/>
</dbReference>
<feature type="compositionally biased region" description="Basic and acidic residues" evidence="2">
    <location>
        <begin position="25"/>
        <end position="35"/>
    </location>
</feature>
<gene>
    <name evidence="3" type="ORF">PENDEC_c001G02123</name>
</gene>
<dbReference type="Proteomes" id="UP000191522">
    <property type="component" value="Unassembled WGS sequence"/>
</dbReference>
<dbReference type="GO" id="GO:1990904">
    <property type="term" value="C:ribonucleoprotein complex"/>
    <property type="evidence" value="ECO:0007669"/>
    <property type="project" value="TreeGrafter"/>
</dbReference>
<dbReference type="Gene3D" id="1.10.287.1490">
    <property type="match status" value="1"/>
</dbReference>
<accession>A0A1V6PPQ5</accession>
<dbReference type="InterPro" id="IPR039604">
    <property type="entry name" value="Bfr1"/>
</dbReference>
<organism evidence="3 4">
    <name type="scientific">Penicillium decumbens</name>
    <dbReference type="NCBI Taxonomy" id="69771"/>
    <lineage>
        <taxon>Eukaryota</taxon>
        <taxon>Fungi</taxon>
        <taxon>Dikarya</taxon>
        <taxon>Ascomycota</taxon>
        <taxon>Pezizomycotina</taxon>
        <taxon>Eurotiomycetes</taxon>
        <taxon>Eurotiomycetidae</taxon>
        <taxon>Eurotiales</taxon>
        <taxon>Aspergillaceae</taxon>
        <taxon>Penicillium</taxon>
    </lineage>
</organism>
<feature type="region of interest" description="Disordered" evidence="2">
    <location>
        <begin position="25"/>
        <end position="90"/>
    </location>
</feature>
<feature type="compositionally biased region" description="Polar residues" evidence="2">
    <location>
        <begin position="50"/>
        <end position="60"/>
    </location>
</feature>
<sequence>MASPAPAEPKVKPTKPDEEAYKARLAQAEKEHTAAQEKLNQIKSKLDSAKPNNQDSPTVKKQQELRAELSSIRQKQSGFKSSRSSTQEKINALESTLKARIAEQNNSRGKMSFKNVEDIDREIARLEKQVDSGTLRLVDERKALSDISNLRKQRKSFAGLDEAQKGINDLKAQIAELRKTLDNPEAKALSDKYTEIQKELDAIKAEQDGVFKNLNALRDERTNLRNDQQEKYAAIREIKDAYYKARRAYKEYEDEAWRIRRERQKAERDAFEREKRKKIADKKLEEASALAYTDEILTAQGLIRHFDPAYDFASLGLDDKKTESSNFRAGVGRTVDDSGLKGMKVVRKDDEEDYFVGSGGKKGKKGGKKGAAGSEGGKFNMNVGIIEEFAKVKIDPPMNQSDVPANINKAKEEIKRLEEEEAKIAETNGRATDSKKKPAQANGAPTAETELAQEKDAAADVSEELKKASIEDQA</sequence>
<reference evidence="4" key="1">
    <citation type="journal article" date="2017" name="Nat. Microbiol.">
        <title>Global analysis of biosynthetic gene clusters reveals vast potential of secondary metabolite production in Penicillium species.</title>
        <authorList>
            <person name="Nielsen J.C."/>
            <person name="Grijseels S."/>
            <person name="Prigent S."/>
            <person name="Ji B."/>
            <person name="Dainat J."/>
            <person name="Nielsen K.F."/>
            <person name="Frisvad J.C."/>
            <person name="Workman M."/>
            <person name="Nielsen J."/>
        </authorList>
    </citation>
    <scope>NUCLEOTIDE SEQUENCE [LARGE SCALE GENOMIC DNA]</scope>
    <source>
        <strain evidence="4">IBT 11843</strain>
    </source>
</reference>
<keyword evidence="4" id="KW-1185">Reference proteome</keyword>
<dbReference type="AlphaFoldDB" id="A0A1V6PPQ5"/>
<feature type="compositionally biased region" description="Basic and acidic residues" evidence="2">
    <location>
        <begin position="452"/>
        <end position="474"/>
    </location>
</feature>
<comment type="caution">
    <text evidence="3">The sequence shown here is derived from an EMBL/GenBank/DDBJ whole genome shotgun (WGS) entry which is preliminary data.</text>
</comment>
<proteinExistence type="predicted"/>
<feature type="coiled-coil region" evidence="1">
    <location>
        <begin position="235"/>
        <end position="281"/>
    </location>
</feature>
<name>A0A1V6PPQ5_PENDC</name>